<evidence type="ECO:0000256" key="8">
    <source>
        <dbReference type="PIRSR" id="PIRSR001227-2"/>
    </source>
</evidence>
<dbReference type="InterPro" id="IPR002692">
    <property type="entry name" value="S45"/>
</dbReference>
<evidence type="ECO:0000256" key="5">
    <source>
        <dbReference type="ARBA" id="ARBA00022801"/>
    </source>
</evidence>
<reference evidence="10 11" key="1">
    <citation type="submission" date="2018-07" db="EMBL/GenBank/DDBJ databases">
        <title>Pseudomonas laoshanensis sp. nov., isolated from soil.</title>
        <authorList>
            <person name="Sun J."/>
            <person name="Yu L."/>
            <person name="Wang M."/>
            <person name="Zhang C."/>
        </authorList>
    </citation>
    <scope>NUCLEOTIDE SEQUENCE [LARGE SCALE GENOMIC DNA]</scope>
    <source>
        <strain evidence="10 11">Y22</strain>
    </source>
</reference>
<sequence>MRGHLPIALRLPVINTRVLISLKWAFAVLLLVAVLGTLGAWALYNAEPQRDGQLDLPGLQKPVSVFYDAWGVPHIDARNDHDAYLALGYLHAQDRLFQMDMLRRIGAGRLSELYGQETFETDRFFRSLGISRFARQYAERLEQQSEEPHVKLIHAYQAGINSYIESGKTPLEYRLLLARPDYFDAADIAHVMGYMAYSFAEAFKTDALMDNIRGNLGERHARDLVPSWPDSMPPRRAVDSEVTGLLDPLLKQIVKAEQQVPAGQFLGSNAWTVNGKRSLSGSPLLANDPHIGYSAPAVWFEAHLRTPEHEVYGHFLAGIPFPLLGQTRRHAWGLTMLMNDEVDFYRERVNPDNPDQVRAGDSGWQDLTIHEEVIKVRGQEDRLLRMRSSRHGPIINDPAPGVALDAETAARPPVSLFWSFLNIDNDAAQAFYGLARAKSMDEFEQAAALHSSPGLNLIYADVEDNIAMWAIGRLKRWPNSNNSYSLLSGSSGRDDFLGYQPFSANPRIINPSSGHIFSANNPYTEAGRRRIMPGYYAPSERAERLAELLNNEEQFDLSQFKDMQLDTRKPQALAMLDDALPLLDHQLLSKDLRAPAARAAEILSEWNGTFTREQVGATLFQRWQDHLMQALFADELGEQFDVFRNTDLAEKSLYSLYWKPSSPWWDNRLQPIMDGRQAAIEQAWVKTIESLTDELGIEPDSWSWSRVTRLQHEHALSERLPVGRFFDSRVAAVDGGPESLNSMTFDTGVGIYQIKAGPSTRRLIDLADLDRSLGINPMGQSGNPLDPHYRDQNELFNQGRYRSQLFDWQAIQALPDQVTLRPR</sequence>
<dbReference type="GO" id="GO:0016811">
    <property type="term" value="F:hydrolase activity, acting on carbon-nitrogen (but not peptide) bonds, in linear amides"/>
    <property type="evidence" value="ECO:0007669"/>
    <property type="project" value="InterPro"/>
</dbReference>
<dbReference type="GO" id="GO:0017000">
    <property type="term" value="P:antibiotic biosynthetic process"/>
    <property type="evidence" value="ECO:0007669"/>
    <property type="project" value="InterPro"/>
</dbReference>
<dbReference type="GO" id="GO:0042597">
    <property type="term" value="C:periplasmic space"/>
    <property type="evidence" value="ECO:0007669"/>
    <property type="project" value="UniProtKB-SubCell"/>
</dbReference>
<feature type="binding site" evidence="8">
    <location>
        <position position="340"/>
    </location>
    <ligand>
        <name>Ca(2+)</name>
        <dbReference type="ChEBI" id="CHEBI:29108"/>
    </ligand>
</feature>
<evidence type="ECO:0000256" key="6">
    <source>
        <dbReference type="ARBA" id="ARBA00023145"/>
    </source>
</evidence>
<evidence type="ECO:0000313" key="11">
    <source>
        <dbReference type="Proteomes" id="UP000463138"/>
    </source>
</evidence>
<dbReference type="AlphaFoldDB" id="A0A7V7GYL5"/>
<keyword evidence="11" id="KW-1185">Reference proteome</keyword>
<dbReference type="InterPro" id="IPR014395">
    <property type="entry name" value="Pen/GL7ACA/AHL_acylase"/>
</dbReference>
<name>A0A7V7GYL5_9GAMM</name>
<dbReference type="SUPFAM" id="SSF56235">
    <property type="entry name" value="N-terminal nucleophile aminohydrolases (Ntn hydrolases)"/>
    <property type="match status" value="1"/>
</dbReference>
<comment type="cofactor">
    <cofactor evidence="8">
        <name>Ca(2+)</name>
        <dbReference type="ChEBI" id="CHEBI:29108"/>
    </cofactor>
    <text evidence="8">Binds 1 Ca(2+) ion per dimer.</text>
</comment>
<comment type="caution">
    <text evidence="10">The sequence shown here is derived from an EMBL/GenBank/DDBJ whole genome shotgun (WGS) entry which is preliminary data.</text>
</comment>
<dbReference type="Gene3D" id="1.10.439.10">
    <property type="entry name" value="Penicillin Amidohydrolase, domain 1"/>
    <property type="match status" value="1"/>
</dbReference>
<organism evidence="10 11">
    <name type="scientific">Halopseudomonas laoshanensis</name>
    <dbReference type="NCBI Taxonomy" id="2268758"/>
    <lineage>
        <taxon>Bacteria</taxon>
        <taxon>Pseudomonadati</taxon>
        <taxon>Pseudomonadota</taxon>
        <taxon>Gammaproteobacteria</taxon>
        <taxon>Pseudomonadales</taxon>
        <taxon>Pseudomonadaceae</taxon>
        <taxon>Halopseudomonas</taxon>
    </lineage>
</organism>
<keyword evidence="9" id="KW-0812">Transmembrane</keyword>
<proteinExistence type="inferred from homology"/>
<dbReference type="OrthoDB" id="9760084at2"/>
<gene>
    <name evidence="10" type="ORF">DT594_04345</name>
</gene>
<dbReference type="Gene3D" id="1.10.1400.10">
    <property type="match status" value="1"/>
</dbReference>
<evidence type="ECO:0000256" key="7">
    <source>
        <dbReference type="PIRSR" id="PIRSR001227-1"/>
    </source>
</evidence>
<evidence type="ECO:0000256" key="4">
    <source>
        <dbReference type="ARBA" id="ARBA00022764"/>
    </source>
</evidence>
<dbReference type="InterPro" id="IPR043147">
    <property type="entry name" value="Penicillin_amidase_A-knob"/>
</dbReference>
<keyword evidence="4" id="KW-0574">Periplasm</keyword>
<dbReference type="PANTHER" id="PTHR34218">
    <property type="entry name" value="PEPTIDASE S45 PENICILLIN AMIDASE"/>
    <property type="match status" value="1"/>
</dbReference>
<evidence type="ECO:0000256" key="3">
    <source>
        <dbReference type="ARBA" id="ARBA00022729"/>
    </source>
</evidence>
<dbReference type="InterPro" id="IPR029055">
    <property type="entry name" value="Ntn_hydrolases_N"/>
</dbReference>
<dbReference type="Gene3D" id="3.60.20.10">
    <property type="entry name" value="Glutamine Phosphoribosylpyrophosphate, subunit 1, domain 1"/>
    <property type="match status" value="1"/>
</dbReference>
<keyword evidence="8" id="KW-0479">Metal-binding</keyword>
<dbReference type="GO" id="GO:0046872">
    <property type="term" value="F:metal ion binding"/>
    <property type="evidence" value="ECO:0007669"/>
    <property type="project" value="UniProtKB-KW"/>
</dbReference>
<dbReference type="PANTHER" id="PTHR34218:SF5">
    <property type="entry name" value="PENICILLIN ACYLASE FAMILY PROTEIN"/>
    <property type="match status" value="1"/>
</dbReference>
<keyword evidence="8" id="KW-0106">Calcium</keyword>
<keyword evidence="6" id="KW-0865">Zymogen</keyword>
<dbReference type="Gene3D" id="2.30.120.10">
    <property type="match status" value="1"/>
</dbReference>
<evidence type="ECO:0000256" key="9">
    <source>
        <dbReference type="SAM" id="Phobius"/>
    </source>
</evidence>
<dbReference type="Pfam" id="PF01804">
    <property type="entry name" value="Penicil_amidase"/>
    <property type="match status" value="1"/>
</dbReference>
<accession>A0A7V7GYL5</accession>
<keyword evidence="3" id="KW-0732">Signal</keyword>
<evidence type="ECO:0000313" key="10">
    <source>
        <dbReference type="EMBL" id="KAA0696571.1"/>
    </source>
</evidence>
<dbReference type="EMBL" id="QOVF01000001">
    <property type="protein sequence ID" value="KAA0696571.1"/>
    <property type="molecule type" value="Genomic_DNA"/>
</dbReference>
<feature type="binding site" evidence="8">
    <location>
        <position position="343"/>
    </location>
    <ligand>
        <name>Ca(2+)</name>
        <dbReference type="ChEBI" id="CHEBI:29108"/>
    </ligand>
</feature>
<dbReference type="PIRSF" id="PIRSF001227">
    <property type="entry name" value="Pen_acylase"/>
    <property type="match status" value="1"/>
</dbReference>
<evidence type="ECO:0000256" key="2">
    <source>
        <dbReference type="ARBA" id="ARBA00006586"/>
    </source>
</evidence>
<feature type="transmembrane region" description="Helical" evidence="9">
    <location>
        <begin position="21"/>
        <end position="44"/>
    </location>
</feature>
<comment type="similarity">
    <text evidence="2">Belongs to the peptidase S45 family.</text>
</comment>
<feature type="active site" description="Nucleophile" evidence="7">
    <location>
        <position position="268"/>
    </location>
</feature>
<protein>
    <submittedName>
        <fullName evidence="10">Penicillin acylase family protein</fullName>
    </submittedName>
</protein>
<dbReference type="CDD" id="cd03747">
    <property type="entry name" value="Ntn_PGA_like"/>
    <property type="match status" value="1"/>
</dbReference>
<comment type="subcellular location">
    <subcellularLocation>
        <location evidence="1">Periplasm</location>
    </subcellularLocation>
</comment>
<keyword evidence="9" id="KW-0472">Membrane</keyword>
<keyword evidence="9" id="KW-1133">Transmembrane helix</keyword>
<dbReference type="InterPro" id="IPR023343">
    <property type="entry name" value="Penicillin_amidase_dom1"/>
</dbReference>
<keyword evidence="5" id="KW-0378">Hydrolase</keyword>
<feature type="binding site" evidence="8">
    <location>
        <position position="342"/>
    </location>
    <ligand>
        <name>Ca(2+)</name>
        <dbReference type="ChEBI" id="CHEBI:29108"/>
    </ligand>
</feature>
<dbReference type="InterPro" id="IPR043146">
    <property type="entry name" value="Penicillin_amidase_N_B-knob"/>
</dbReference>
<dbReference type="Proteomes" id="UP000463138">
    <property type="component" value="Unassembled WGS sequence"/>
</dbReference>
<evidence type="ECO:0000256" key="1">
    <source>
        <dbReference type="ARBA" id="ARBA00004418"/>
    </source>
</evidence>